<accession>A0A8J4FKH6</accession>
<evidence type="ECO:0000313" key="3">
    <source>
        <dbReference type="EMBL" id="GIL80140.1"/>
    </source>
</evidence>
<dbReference type="InterPro" id="IPR015422">
    <property type="entry name" value="PyrdxlP-dep_Trfase_small"/>
</dbReference>
<evidence type="ECO:0008006" key="5">
    <source>
        <dbReference type="Google" id="ProtNLM"/>
    </source>
</evidence>
<protein>
    <recommendedName>
        <fullName evidence="5">Aminotransferase class V domain-containing protein</fullName>
    </recommendedName>
</protein>
<keyword evidence="1" id="KW-0663">Pyridoxal phosphate</keyword>
<dbReference type="EMBL" id="BNCP01000017">
    <property type="protein sequence ID" value="GIL80140.1"/>
    <property type="molecule type" value="Genomic_DNA"/>
</dbReference>
<dbReference type="SUPFAM" id="SSF53383">
    <property type="entry name" value="PLP-dependent transferases"/>
    <property type="match status" value="1"/>
</dbReference>
<dbReference type="InterPro" id="IPR015424">
    <property type="entry name" value="PyrdxlP-dep_Trfase"/>
</dbReference>
<feature type="region of interest" description="Disordered" evidence="2">
    <location>
        <begin position="175"/>
        <end position="208"/>
    </location>
</feature>
<reference evidence="3" key="1">
    <citation type="journal article" date="2021" name="Proc. Natl. Acad. Sci. U.S.A.">
        <title>Three genomes in the algal genus Volvox reveal the fate of a haploid sex-determining region after a transition to homothallism.</title>
        <authorList>
            <person name="Yamamoto K."/>
            <person name="Hamaji T."/>
            <person name="Kawai-Toyooka H."/>
            <person name="Matsuzaki R."/>
            <person name="Takahashi F."/>
            <person name="Nishimura Y."/>
            <person name="Kawachi M."/>
            <person name="Noguchi H."/>
            <person name="Minakuchi Y."/>
            <person name="Umen J.G."/>
            <person name="Toyoda A."/>
            <person name="Nozaki H."/>
        </authorList>
    </citation>
    <scope>NUCLEOTIDE SEQUENCE</scope>
    <source>
        <strain evidence="3">NIES-3786</strain>
    </source>
</reference>
<organism evidence="3 4">
    <name type="scientific">Volvox reticuliferus</name>
    <dbReference type="NCBI Taxonomy" id="1737510"/>
    <lineage>
        <taxon>Eukaryota</taxon>
        <taxon>Viridiplantae</taxon>
        <taxon>Chlorophyta</taxon>
        <taxon>core chlorophytes</taxon>
        <taxon>Chlorophyceae</taxon>
        <taxon>CS clade</taxon>
        <taxon>Chlamydomonadales</taxon>
        <taxon>Volvocaceae</taxon>
        <taxon>Volvox</taxon>
    </lineage>
</organism>
<sequence length="450" mass="47152">MEPLELCVEQLTRSQINGASIANASRYAFLTGSCSPTWFASCGKWRISSEQIRGIWCLCPTPPPASMWPSRPRVCDLVTPCTCSISAYYVFFRYGSVKKMAQAASAAAAGRGAGTANVPGAGAGSDGEANGGINVVYGEVKFPIRGVQVLVDGAHALGQLHVDLRLGSCGSIHYEGSSSSSSSETKGDGQQARPLQQVHSSATATATDTDTATATIAAATVAAIDSAASTGATGADAASDAAEGTGQVPGNVAAPEPHCVPDYFVTNCHKWLCAPRGSAVLWIAPNRQACVRPLVVSHGSGCGFTSDFIWDGCRDYAPYLATSSALALWRRLGPPRVRAYCRGLLKEAVAVLTRRWGTDLLAPSLEMCGCMALVELPGGLAETKPATSTDAKYVQDLLHHVYAVECPVKCIQGRLYVRISVHIYNILADYERLAEAVEQIAASGTSTGGK</sequence>
<dbReference type="PANTHER" id="PTHR43092">
    <property type="entry name" value="L-CYSTEINE DESULFHYDRASE"/>
    <property type="match status" value="1"/>
</dbReference>
<dbReference type="InterPro" id="IPR015421">
    <property type="entry name" value="PyrdxlP-dep_Trfase_major"/>
</dbReference>
<dbReference type="Proteomes" id="UP000747110">
    <property type="component" value="Unassembled WGS sequence"/>
</dbReference>
<gene>
    <name evidence="3" type="ORF">Vretifemale_9315</name>
</gene>
<dbReference type="PANTHER" id="PTHR43092:SF2">
    <property type="entry name" value="HERCYNYLCYSTEINE SULFOXIDE LYASE"/>
    <property type="match status" value="1"/>
</dbReference>
<evidence type="ECO:0000256" key="2">
    <source>
        <dbReference type="SAM" id="MobiDB-lite"/>
    </source>
</evidence>
<dbReference type="AlphaFoldDB" id="A0A8J4FKH6"/>
<dbReference type="Gene3D" id="3.90.1150.10">
    <property type="entry name" value="Aspartate Aminotransferase, domain 1"/>
    <property type="match status" value="1"/>
</dbReference>
<comment type="caution">
    <text evidence="3">The sequence shown here is derived from an EMBL/GenBank/DDBJ whole genome shotgun (WGS) entry which is preliminary data.</text>
</comment>
<keyword evidence="4" id="KW-1185">Reference proteome</keyword>
<dbReference type="Gene3D" id="3.40.640.10">
    <property type="entry name" value="Type I PLP-dependent aspartate aminotransferase-like (Major domain)"/>
    <property type="match status" value="1"/>
</dbReference>
<proteinExistence type="predicted"/>
<name>A0A8J4FKH6_9CHLO</name>
<dbReference type="OrthoDB" id="5978656at2759"/>
<evidence type="ECO:0000313" key="4">
    <source>
        <dbReference type="Proteomes" id="UP000747110"/>
    </source>
</evidence>
<evidence type="ECO:0000256" key="1">
    <source>
        <dbReference type="ARBA" id="ARBA00022898"/>
    </source>
</evidence>